<accession>A0ABU5THP6</accession>
<name>A0ABU5THP6_9CYAN</name>
<reference evidence="1 2" key="1">
    <citation type="submission" date="2023-12" db="EMBL/GenBank/DDBJ databases">
        <title>Baltic Sea Cyanobacteria.</title>
        <authorList>
            <person name="Delbaje E."/>
            <person name="Fewer D.P."/>
            <person name="Shishido T.K."/>
        </authorList>
    </citation>
    <scope>NUCLEOTIDE SEQUENCE [LARGE SCALE GENOMIC DNA]</scope>
    <source>
        <strain evidence="1 2">UHCC 0370</strain>
    </source>
</reference>
<gene>
    <name evidence="1" type="ORF">VB774_09255</name>
</gene>
<dbReference type="RefSeq" id="WP_323261425.1">
    <property type="nucleotide sequence ID" value="NZ_JAYGIE010000038.1"/>
</dbReference>
<dbReference type="Proteomes" id="UP001301388">
    <property type="component" value="Unassembled WGS sequence"/>
</dbReference>
<sequence length="167" mass="18797">MINTTQQILLRFALIAFTAVIIPLDTSFAQSESSNRKTYTQIAQNDRWTNQVRTQLIQASIAIGLVNYRMTHNPFIGDLGRRGQDDITLNLKRGTNYAIIGVCDNDCRDIDLQLYDDNGNLVASDTKDDDTPVVRITPRWNAQFTIRVIMSSCSNAPCRYGIGFFGK</sequence>
<evidence type="ECO:0000313" key="2">
    <source>
        <dbReference type="Proteomes" id="UP001301388"/>
    </source>
</evidence>
<evidence type="ECO:0000313" key="1">
    <source>
        <dbReference type="EMBL" id="MEA5477806.1"/>
    </source>
</evidence>
<protein>
    <submittedName>
        <fullName evidence="1">Uncharacterized protein</fullName>
    </submittedName>
</protein>
<dbReference type="Gene3D" id="2.60.120.380">
    <property type="match status" value="1"/>
</dbReference>
<keyword evidence="2" id="KW-1185">Reference proteome</keyword>
<dbReference type="EMBL" id="JAYGIE010000038">
    <property type="protein sequence ID" value="MEA5477806.1"/>
    <property type="molecule type" value="Genomic_DNA"/>
</dbReference>
<comment type="caution">
    <text evidence="1">The sequence shown here is derived from an EMBL/GenBank/DDBJ whole genome shotgun (WGS) entry which is preliminary data.</text>
</comment>
<proteinExistence type="predicted"/>
<organism evidence="1 2">
    <name type="scientific">Pseudanabaena galeata UHCC 0370</name>
    <dbReference type="NCBI Taxonomy" id="3110310"/>
    <lineage>
        <taxon>Bacteria</taxon>
        <taxon>Bacillati</taxon>
        <taxon>Cyanobacteriota</taxon>
        <taxon>Cyanophyceae</taxon>
        <taxon>Pseudanabaenales</taxon>
        <taxon>Pseudanabaenaceae</taxon>
        <taxon>Pseudanabaena</taxon>
    </lineage>
</organism>